<proteinExistence type="predicted"/>
<accession>V5I9U3</accession>
<dbReference type="EMBL" id="GALX01002335">
    <property type="protein sequence ID" value="JAB66131.1"/>
    <property type="molecule type" value="Transcribed_RNA"/>
</dbReference>
<feature type="non-terminal residue" evidence="1">
    <location>
        <position position="1"/>
    </location>
</feature>
<dbReference type="AlphaFoldDB" id="V5I9U3"/>
<name>V5I9U3_ANOGL</name>
<protein>
    <submittedName>
        <fullName evidence="1">Uncharacterized protein</fullName>
    </submittedName>
</protein>
<dbReference type="PANTHER" id="PTHR47331">
    <property type="entry name" value="PHD-TYPE DOMAIN-CONTAINING PROTEIN"/>
    <property type="match status" value="1"/>
</dbReference>
<evidence type="ECO:0000313" key="1">
    <source>
        <dbReference type="EMBL" id="JAB66131.1"/>
    </source>
</evidence>
<organism evidence="1">
    <name type="scientific">Anoplophora glabripennis</name>
    <name type="common">Asian longhorn beetle</name>
    <name type="synonym">Anoplophora nobilis</name>
    <dbReference type="NCBI Taxonomy" id="217634"/>
    <lineage>
        <taxon>Eukaryota</taxon>
        <taxon>Metazoa</taxon>
        <taxon>Ecdysozoa</taxon>
        <taxon>Arthropoda</taxon>
        <taxon>Hexapoda</taxon>
        <taxon>Insecta</taxon>
        <taxon>Pterygota</taxon>
        <taxon>Neoptera</taxon>
        <taxon>Endopterygota</taxon>
        <taxon>Coleoptera</taxon>
        <taxon>Polyphaga</taxon>
        <taxon>Cucujiformia</taxon>
        <taxon>Chrysomeloidea</taxon>
        <taxon>Cerambycidae</taxon>
        <taxon>Lamiinae</taxon>
        <taxon>Lamiini</taxon>
        <taxon>Anoplophora</taxon>
    </lineage>
</organism>
<dbReference type="PANTHER" id="PTHR47331:SF5">
    <property type="entry name" value="RIBONUCLEASE H"/>
    <property type="match status" value="1"/>
</dbReference>
<sequence length="277" mass="31212">AVSKINKKCNVTLKSLNCEYTTTISCLVLQNITGDLPSIKVDTKQFNIPGNIKLADPSFYQPNKIDILIEADLFWNLLCVGQISAGANKPVLQKTKLGWIVSGPVNIQYPTKIQCNFSENIDIQQQLFRFWEIEETATKALSEEENACEVYFQKTTTRDSSGRFTVSIPFKDSLHKLGDSREQATRRFMSLEKRLQSDHKFKEQYIQFMTEYIELGHMSKVTDVNDSSADSISCFLPHQGVLREDSLTTKLRIVFDASAVMSSGCSLNSLQMVGPTI</sequence>
<reference evidence="1" key="1">
    <citation type="submission" date="2013-07" db="EMBL/GenBank/DDBJ databases">
        <title>Midgut Transcriptome Profiling of Anoplphora glabripennis, a Lignocellulose Degrading, Wood-Boring Cerambycid.</title>
        <authorList>
            <person name="Scully E.D."/>
            <person name="Hoover K."/>
            <person name="Carlson J.E."/>
            <person name="Tien M."/>
            <person name="Geib S.M."/>
        </authorList>
    </citation>
    <scope>NUCLEOTIDE SEQUENCE</scope>
</reference>